<gene>
    <name evidence="2" type="ORF">QEZ40_003042</name>
</gene>
<dbReference type="SUPFAM" id="SSF56281">
    <property type="entry name" value="Metallo-hydrolase/oxidoreductase"/>
    <property type="match status" value="1"/>
</dbReference>
<organism evidence="2 3">
    <name type="scientific">Streptomyces katrae</name>
    <dbReference type="NCBI Taxonomy" id="68223"/>
    <lineage>
        <taxon>Bacteria</taxon>
        <taxon>Bacillati</taxon>
        <taxon>Actinomycetota</taxon>
        <taxon>Actinomycetes</taxon>
        <taxon>Kitasatosporales</taxon>
        <taxon>Streptomycetaceae</taxon>
        <taxon>Streptomyces</taxon>
    </lineage>
</organism>
<protein>
    <submittedName>
        <fullName evidence="2">MBL fold metallo-hydrolase</fullName>
    </submittedName>
</protein>
<evidence type="ECO:0000259" key="1">
    <source>
        <dbReference type="SMART" id="SM00849"/>
    </source>
</evidence>
<keyword evidence="3" id="KW-1185">Reference proteome</keyword>
<name>A0ABT7GZ00_9ACTN</name>
<evidence type="ECO:0000313" key="3">
    <source>
        <dbReference type="Proteomes" id="UP001223390"/>
    </source>
</evidence>
<dbReference type="Pfam" id="PF00753">
    <property type="entry name" value="Lactamase_B"/>
    <property type="match status" value="1"/>
</dbReference>
<dbReference type="InterPro" id="IPR001279">
    <property type="entry name" value="Metallo-B-lactamas"/>
</dbReference>
<dbReference type="PANTHER" id="PTHR43717">
    <property type="entry name" value="ANAEROBIC NITRIC OXIDE REDUCTASE FLAVORUBREDOXIN"/>
    <property type="match status" value="1"/>
</dbReference>
<dbReference type="RefSeq" id="WP_285343755.1">
    <property type="nucleotide sequence ID" value="NZ_JASITI010000026.1"/>
</dbReference>
<evidence type="ECO:0000313" key="2">
    <source>
        <dbReference type="EMBL" id="MDK9498094.1"/>
    </source>
</evidence>
<reference evidence="2 3" key="1">
    <citation type="submission" date="2023-05" db="EMBL/GenBank/DDBJ databases">
        <title>Sequencing and Assembly of Streptomyces sp. NP73.</title>
        <authorList>
            <person name="Konwar A.N."/>
            <person name="Saikia K."/>
            <person name="Thakur D."/>
        </authorList>
    </citation>
    <scope>NUCLEOTIDE SEQUENCE [LARGE SCALE GENOMIC DNA]</scope>
    <source>
        <strain evidence="2 3">NP73</strain>
    </source>
</reference>
<proteinExistence type="predicted"/>
<feature type="domain" description="Metallo-beta-lactamase" evidence="1">
    <location>
        <begin position="26"/>
        <end position="192"/>
    </location>
</feature>
<comment type="caution">
    <text evidence="2">The sequence shown here is derived from an EMBL/GenBank/DDBJ whole genome shotgun (WGS) entry which is preliminary data.</text>
</comment>
<dbReference type="SMART" id="SM00849">
    <property type="entry name" value="Lactamase_B"/>
    <property type="match status" value="1"/>
</dbReference>
<dbReference type="Gene3D" id="3.60.15.10">
    <property type="entry name" value="Ribonuclease Z/Hydroxyacylglutathione hydrolase-like"/>
    <property type="match status" value="1"/>
</dbReference>
<dbReference type="PANTHER" id="PTHR43717:SF1">
    <property type="entry name" value="ANAEROBIC NITRIC OXIDE REDUCTASE FLAVORUBREDOXIN"/>
    <property type="match status" value="1"/>
</dbReference>
<sequence length="268" mass="28306">MSTHKVGPDTTVLADCLEVPGIGFVPVNAFVLHAEEPVVVDTGLGLPDRDFLATLAGVIDPADVRWIWLTHPDRDHTGGLFALLDAAPRARVITTFLGVGEMSTECPLPLDRVYLLNPGQSLSVGDRTLHAFRPPLFDNPATVGFFDDRTGTCFSSDCFGAPLPTADLATCPDVAEVAAEDLKAAQLLWASVDSPWAQTVDPDRFLATADPVRSADPGTVLSTHLPPATGLTPRLLDTLTAVPGLTPFTGPDQAALEQMLAAFAPGPH</sequence>
<accession>A0ABT7GZ00</accession>
<dbReference type="InterPro" id="IPR036866">
    <property type="entry name" value="RibonucZ/Hydroxyglut_hydro"/>
</dbReference>
<dbReference type="Proteomes" id="UP001223390">
    <property type="component" value="Unassembled WGS sequence"/>
</dbReference>
<dbReference type="EMBL" id="JASITI010000026">
    <property type="protein sequence ID" value="MDK9498094.1"/>
    <property type="molecule type" value="Genomic_DNA"/>
</dbReference>